<keyword evidence="3 5" id="KW-0378">Hydrolase</keyword>
<dbReference type="InterPro" id="IPR000209">
    <property type="entry name" value="Peptidase_S8/S53_dom"/>
</dbReference>
<dbReference type="PRINTS" id="PR00723">
    <property type="entry name" value="SUBTILISIN"/>
</dbReference>
<dbReference type="PROSITE" id="PS00136">
    <property type="entry name" value="SUBTILASE_ASP"/>
    <property type="match status" value="1"/>
</dbReference>
<evidence type="ECO:0000259" key="8">
    <source>
        <dbReference type="Pfam" id="PF00082"/>
    </source>
</evidence>
<keyword evidence="4 5" id="KW-0720">Serine protease</keyword>
<feature type="domain" description="Peptidase S8/S53" evidence="8">
    <location>
        <begin position="190"/>
        <end position="409"/>
    </location>
</feature>
<feature type="chain" id="PRO_5017224459" evidence="7">
    <location>
        <begin position="32"/>
        <end position="458"/>
    </location>
</feature>
<comment type="caution">
    <text evidence="9">The sequence shown here is derived from an EMBL/GenBank/DDBJ whole genome shotgun (WGS) entry which is preliminary data.</text>
</comment>
<dbReference type="PROSITE" id="PS51892">
    <property type="entry name" value="SUBTILASE"/>
    <property type="match status" value="1"/>
</dbReference>
<dbReference type="PANTHER" id="PTHR43806:SF11">
    <property type="entry name" value="CEREVISIN-RELATED"/>
    <property type="match status" value="1"/>
</dbReference>
<evidence type="ECO:0000256" key="4">
    <source>
        <dbReference type="ARBA" id="ARBA00022825"/>
    </source>
</evidence>
<gene>
    <name evidence="9" type="ORF">Mterra_00020</name>
</gene>
<protein>
    <submittedName>
        <fullName evidence="9">Subtilisin BL</fullName>
        <ecNumber evidence="9">3.4.21.62</ecNumber>
    </submittedName>
</protein>
<evidence type="ECO:0000256" key="3">
    <source>
        <dbReference type="ARBA" id="ARBA00022801"/>
    </source>
</evidence>
<accession>A0A399F7S1</accession>
<sequence length="458" mass="48036">MTPNSSHPPHGQAPRKMLGRFLAWVLPLALAAGCNPATPPATGDVPLSANQPRADFVLTVPLAGSESRSSLEARYGGKALVWESGRYAMLGLDSKTAEAKKDVIVADNLTLEPNDWSFLSGGQAAWMSGSSTIWAGGTSTIWAGGTSTIWAGGTSTIWAGGEFTWMPENTAIWKRVRLEQGHRLAKNLGYGVKVAVIDTGIDLEHPALKEALAPAGEWWDFYGNDPVPQEEGVLGQGGYGHGTNVAGIVRQVAPRATLLPLRVLGPDGYGDVVAVAAAINWAVVKGAKVINLSLGSDQKHDAIEQAIRAANAKGVLVVASTGNTGDTNVTFPASTMADDKNGWKRLSVTSVNLADAKSGFATYGKSVELAAPGENVYGPAPGLRKAAWTGTSMAAPMASGALALALGEELEVPAANLADELRVRSSDIYNNGLNEAYKDQVGKGRLDLEEFLRNVLDD</sequence>
<dbReference type="PROSITE" id="PS00138">
    <property type="entry name" value="SUBTILASE_SER"/>
    <property type="match status" value="1"/>
</dbReference>
<name>A0A399F7S1_9DEIN</name>
<dbReference type="EMBL" id="QXDL01000001">
    <property type="protein sequence ID" value="RIH90942.1"/>
    <property type="molecule type" value="Genomic_DNA"/>
</dbReference>
<evidence type="ECO:0000256" key="6">
    <source>
        <dbReference type="RuleBase" id="RU003355"/>
    </source>
</evidence>
<dbReference type="InterPro" id="IPR050131">
    <property type="entry name" value="Peptidase_S8_subtilisin-like"/>
</dbReference>
<comment type="similarity">
    <text evidence="1 5 6">Belongs to the peptidase S8 family.</text>
</comment>
<evidence type="ECO:0000313" key="9">
    <source>
        <dbReference type="EMBL" id="RIH90942.1"/>
    </source>
</evidence>
<dbReference type="GO" id="GO:0004252">
    <property type="term" value="F:serine-type endopeptidase activity"/>
    <property type="evidence" value="ECO:0007669"/>
    <property type="project" value="UniProtKB-UniRule"/>
</dbReference>
<dbReference type="Proteomes" id="UP000265715">
    <property type="component" value="Unassembled WGS sequence"/>
</dbReference>
<keyword evidence="2 5" id="KW-0645">Protease</keyword>
<dbReference type="InterPro" id="IPR023828">
    <property type="entry name" value="Peptidase_S8_Ser-AS"/>
</dbReference>
<dbReference type="InterPro" id="IPR023827">
    <property type="entry name" value="Peptidase_S8_Asp-AS"/>
</dbReference>
<evidence type="ECO:0000313" key="10">
    <source>
        <dbReference type="Proteomes" id="UP000265715"/>
    </source>
</evidence>
<dbReference type="RefSeq" id="WP_218022851.1">
    <property type="nucleotide sequence ID" value="NZ_QXDL01000001.1"/>
</dbReference>
<dbReference type="AlphaFoldDB" id="A0A399F7S1"/>
<dbReference type="InterPro" id="IPR036852">
    <property type="entry name" value="Peptidase_S8/S53_dom_sf"/>
</dbReference>
<dbReference type="PANTHER" id="PTHR43806">
    <property type="entry name" value="PEPTIDASE S8"/>
    <property type="match status" value="1"/>
</dbReference>
<keyword evidence="7" id="KW-0732">Signal</keyword>
<keyword evidence="10" id="KW-1185">Reference proteome</keyword>
<dbReference type="SUPFAM" id="SSF69349">
    <property type="entry name" value="Phage fibre proteins"/>
    <property type="match status" value="1"/>
</dbReference>
<dbReference type="Pfam" id="PF00082">
    <property type="entry name" value="Peptidase_S8"/>
    <property type="match status" value="1"/>
</dbReference>
<dbReference type="SUPFAM" id="SSF52743">
    <property type="entry name" value="Subtilisin-like"/>
    <property type="match status" value="1"/>
</dbReference>
<feature type="active site" description="Charge relay system" evidence="5">
    <location>
        <position position="241"/>
    </location>
</feature>
<feature type="signal peptide" evidence="7">
    <location>
        <begin position="1"/>
        <end position="31"/>
    </location>
</feature>
<proteinExistence type="inferred from homology"/>
<organism evidence="9 10">
    <name type="scientific">Calidithermus terrae</name>
    <dbReference type="NCBI Taxonomy" id="1408545"/>
    <lineage>
        <taxon>Bacteria</taxon>
        <taxon>Thermotogati</taxon>
        <taxon>Deinococcota</taxon>
        <taxon>Deinococci</taxon>
        <taxon>Thermales</taxon>
        <taxon>Thermaceae</taxon>
        <taxon>Calidithermus</taxon>
    </lineage>
</organism>
<feature type="active site" description="Charge relay system" evidence="5">
    <location>
        <position position="198"/>
    </location>
</feature>
<dbReference type="EC" id="3.4.21.62" evidence="9"/>
<evidence type="ECO:0000256" key="7">
    <source>
        <dbReference type="SAM" id="SignalP"/>
    </source>
</evidence>
<evidence type="ECO:0000256" key="2">
    <source>
        <dbReference type="ARBA" id="ARBA00022670"/>
    </source>
</evidence>
<dbReference type="Gene3D" id="3.40.50.200">
    <property type="entry name" value="Peptidase S8/S53 domain"/>
    <property type="match status" value="1"/>
</dbReference>
<dbReference type="InterPro" id="IPR015500">
    <property type="entry name" value="Peptidase_S8_subtilisin-rel"/>
</dbReference>
<reference evidence="9 10" key="1">
    <citation type="submission" date="2018-08" db="EMBL/GenBank/DDBJ databases">
        <title>Meiothermus terrae DSM 26712 genome sequencing project.</title>
        <authorList>
            <person name="Da Costa M.S."/>
            <person name="Albuquerque L."/>
            <person name="Raposo P."/>
            <person name="Froufe H.J.C."/>
            <person name="Barroso C.S."/>
            <person name="Egas C."/>
        </authorList>
    </citation>
    <scope>NUCLEOTIDE SEQUENCE [LARGE SCALE GENOMIC DNA]</scope>
    <source>
        <strain evidence="9 10">DSM 26712</strain>
    </source>
</reference>
<evidence type="ECO:0000256" key="5">
    <source>
        <dbReference type="PROSITE-ProRule" id="PRU01240"/>
    </source>
</evidence>
<dbReference type="GO" id="GO:0006508">
    <property type="term" value="P:proteolysis"/>
    <property type="evidence" value="ECO:0007669"/>
    <property type="project" value="UniProtKB-KW"/>
</dbReference>
<feature type="active site" description="Charge relay system" evidence="5">
    <location>
        <position position="392"/>
    </location>
</feature>
<evidence type="ECO:0000256" key="1">
    <source>
        <dbReference type="ARBA" id="ARBA00011073"/>
    </source>
</evidence>